<dbReference type="EMBL" id="BAABJQ010000009">
    <property type="protein sequence ID" value="GAA5187629.1"/>
    <property type="molecule type" value="Genomic_DNA"/>
</dbReference>
<dbReference type="Gene3D" id="3.40.50.720">
    <property type="entry name" value="NAD(P)-binding Rossmann-like Domain"/>
    <property type="match status" value="1"/>
</dbReference>
<dbReference type="InterPro" id="IPR055170">
    <property type="entry name" value="GFO_IDH_MocA-like_dom"/>
</dbReference>
<dbReference type="PANTHER" id="PTHR43818">
    <property type="entry name" value="BCDNA.GH03377"/>
    <property type="match status" value="1"/>
</dbReference>
<dbReference type="SUPFAM" id="SSF51735">
    <property type="entry name" value="NAD(P)-binding Rossmann-fold domains"/>
    <property type="match status" value="1"/>
</dbReference>
<sequence length="414" mass="44356">MANDGRKTLTPNPGHGPERSGHVVAVGPTNSPDGPRRTRPPRVALVGTGGYGAVHLDNLERLAGGGRLAFAGCTDVRHPDPALAGRIDRLGGVFYDDYDALLREARPEVVVLATPPHLHREMTRAALATGAHVLVEKPPAVRLADLDAMATAATEAGRICQVGFQSLGSAVVPRLRELIHGGELGEVEQIAAIGCWVRTDAYYARAPWAGRRWLDGVPVGDGALSNPFAHAVMNVLALAGLGAADAPRVEAELYRTRPVEVEDTGCLRMTADGRPRMMVAVTLCAEVPQPAYVLVRGEAGSARWWYETDRLEIRRSGQPTVTEELTRVDLLEDLLRAARDAQAGPCCPIADTRPFVAVVERLAGRPVLPVAAGALRRHDDEPGRHSITGVDADVERAVAEGLLFSQLRPRPGWL</sequence>
<gene>
    <name evidence="5" type="ORF">GCM10023322_36420</name>
</gene>
<evidence type="ECO:0000313" key="5">
    <source>
        <dbReference type="EMBL" id="GAA5187629.1"/>
    </source>
</evidence>
<reference evidence="6" key="1">
    <citation type="journal article" date="2019" name="Int. J. Syst. Evol. Microbiol.">
        <title>The Global Catalogue of Microorganisms (GCM) 10K type strain sequencing project: providing services to taxonomists for standard genome sequencing and annotation.</title>
        <authorList>
            <consortium name="The Broad Institute Genomics Platform"/>
            <consortium name="The Broad Institute Genome Sequencing Center for Infectious Disease"/>
            <person name="Wu L."/>
            <person name="Ma J."/>
        </authorList>
    </citation>
    <scope>NUCLEOTIDE SEQUENCE [LARGE SCALE GENOMIC DNA]</scope>
    <source>
        <strain evidence="6">JCM 18304</strain>
    </source>
</reference>
<dbReference type="Pfam" id="PF01408">
    <property type="entry name" value="GFO_IDH_MocA"/>
    <property type="match status" value="1"/>
</dbReference>
<dbReference type="Pfam" id="PF22725">
    <property type="entry name" value="GFO_IDH_MocA_C3"/>
    <property type="match status" value="1"/>
</dbReference>
<feature type="domain" description="Gfo/Idh/MocA-like oxidoreductase N-terminal" evidence="3">
    <location>
        <begin position="42"/>
        <end position="164"/>
    </location>
</feature>
<dbReference type="PANTHER" id="PTHR43818:SF11">
    <property type="entry name" value="BCDNA.GH03377"/>
    <property type="match status" value="1"/>
</dbReference>
<keyword evidence="1" id="KW-0560">Oxidoreductase</keyword>
<dbReference type="SUPFAM" id="SSF55347">
    <property type="entry name" value="Glyceraldehyde-3-phosphate dehydrogenase-like, C-terminal domain"/>
    <property type="match status" value="1"/>
</dbReference>
<keyword evidence="6" id="KW-1185">Reference proteome</keyword>
<evidence type="ECO:0000259" key="4">
    <source>
        <dbReference type="Pfam" id="PF22725"/>
    </source>
</evidence>
<accession>A0ABP9RW46</accession>
<evidence type="ECO:0000313" key="6">
    <source>
        <dbReference type="Proteomes" id="UP001501570"/>
    </source>
</evidence>
<dbReference type="Gene3D" id="3.30.360.10">
    <property type="entry name" value="Dihydrodipicolinate Reductase, domain 2"/>
    <property type="match status" value="1"/>
</dbReference>
<proteinExistence type="predicted"/>
<protein>
    <submittedName>
        <fullName evidence="5">Gfo/Idh/MocA family oxidoreductase</fullName>
    </submittedName>
</protein>
<evidence type="ECO:0000256" key="2">
    <source>
        <dbReference type="SAM" id="MobiDB-lite"/>
    </source>
</evidence>
<feature type="domain" description="GFO/IDH/MocA-like oxidoreductase" evidence="4">
    <location>
        <begin position="174"/>
        <end position="302"/>
    </location>
</feature>
<feature type="region of interest" description="Disordered" evidence="2">
    <location>
        <begin position="1"/>
        <end position="41"/>
    </location>
</feature>
<dbReference type="Proteomes" id="UP001501570">
    <property type="component" value="Unassembled WGS sequence"/>
</dbReference>
<dbReference type="InterPro" id="IPR050463">
    <property type="entry name" value="Gfo/Idh/MocA_oxidrdct_glycsds"/>
</dbReference>
<name>A0ABP9RW46_9ACTN</name>
<dbReference type="InterPro" id="IPR000683">
    <property type="entry name" value="Gfo/Idh/MocA-like_OxRdtase_N"/>
</dbReference>
<organism evidence="5 6">
    <name type="scientific">Rugosimonospora acidiphila</name>
    <dbReference type="NCBI Taxonomy" id="556531"/>
    <lineage>
        <taxon>Bacteria</taxon>
        <taxon>Bacillati</taxon>
        <taxon>Actinomycetota</taxon>
        <taxon>Actinomycetes</taxon>
        <taxon>Micromonosporales</taxon>
        <taxon>Micromonosporaceae</taxon>
        <taxon>Rugosimonospora</taxon>
    </lineage>
</organism>
<dbReference type="InterPro" id="IPR036291">
    <property type="entry name" value="NAD(P)-bd_dom_sf"/>
</dbReference>
<evidence type="ECO:0000256" key="1">
    <source>
        <dbReference type="ARBA" id="ARBA00023002"/>
    </source>
</evidence>
<evidence type="ECO:0000259" key="3">
    <source>
        <dbReference type="Pfam" id="PF01408"/>
    </source>
</evidence>
<comment type="caution">
    <text evidence="5">The sequence shown here is derived from an EMBL/GenBank/DDBJ whole genome shotgun (WGS) entry which is preliminary data.</text>
</comment>